<dbReference type="InterPro" id="IPR036034">
    <property type="entry name" value="PDZ_sf"/>
</dbReference>
<evidence type="ECO:0000313" key="3">
    <source>
        <dbReference type="EMBL" id="MDA0177625.1"/>
    </source>
</evidence>
<dbReference type="PROSITE" id="PS50106">
    <property type="entry name" value="PDZ"/>
    <property type="match status" value="1"/>
</dbReference>
<dbReference type="Gene3D" id="2.30.42.10">
    <property type="match status" value="1"/>
</dbReference>
<evidence type="ECO:0000256" key="1">
    <source>
        <dbReference type="ARBA" id="ARBA00022729"/>
    </source>
</evidence>
<dbReference type="InterPro" id="IPR026444">
    <property type="entry name" value="Secre_tail"/>
</dbReference>
<organism evidence="3 4">
    <name type="scientific">Mesoflavibacter profundi</name>
    <dbReference type="NCBI Taxonomy" id="2708110"/>
    <lineage>
        <taxon>Bacteria</taxon>
        <taxon>Pseudomonadati</taxon>
        <taxon>Bacteroidota</taxon>
        <taxon>Flavobacteriia</taxon>
        <taxon>Flavobacteriales</taxon>
        <taxon>Flavobacteriaceae</taxon>
        <taxon>Mesoflavibacter</taxon>
    </lineage>
</organism>
<dbReference type="Proteomes" id="UP001149142">
    <property type="component" value="Unassembled WGS sequence"/>
</dbReference>
<proteinExistence type="predicted"/>
<gene>
    <name evidence="3" type="ORF">OOZ35_09000</name>
</gene>
<keyword evidence="1" id="KW-0732">Signal</keyword>
<comment type="caution">
    <text evidence="3">The sequence shown here is derived from an EMBL/GenBank/DDBJ whole genome shotgun (WGS) entry which is preliminary data.</text>
</comment>
<dbReference type="EMBL" id="JAPFGC010000002">
    <property type="protein sequence ID" value="MDA0177625.1"/>
    <property type="molecule type" value="Genomic_DNA"/>
</dbReference>
<dbReference type="Pfam" id="PF13180">
    <property type="entry name" value="PDZ_2"/>
    <property type="match status" value="1"/>
</dbReference>
<dbReference type="NCBIfam" id="TIGR04183">
    <property type="entry name" value="Por_Secre_tail"/>
    <property type="match status" value="1"/>
</dbReference>
<dbReference type="InterPro" id="IPR001478">
    <property type="entry name" value="PDZ"/>
</dbReference>
<dbReference type="Pfam" id="PF18962">
    <property type="entry name" value="Por_Secre_tail"/>
    <property type="match status" value="1"/>
</dbReference>
<reference evidence="3" key="1">
    <citation type="submission" date="2022-11" db="EMBL/GenBank/DDBJ databases">
        <title>Refractory cell wall polysaccharides provide important carbon source for microbial heterotrophs in the hadal ocean.</title>
        <authorList>
            <person name="Zhu X."/>
        </authorList>
    </citation>
    <scope>NUCLEOTIDE SEQUENCE</scope>
    <source>
        <strain evidence="3">MTRN7</strain>
    </source>
</reference>
<accession>A0ABT4S1H9</accession>
<dbReference type="SUPFAM" id="SSF50156">
    <property type="entry name" value="PDZ domain-like"/>
    <property type="match status" value="1"/>
</dbReference>
<dbReference type="RefSeq" id="WP_270005522.1">
    <property type="nucleotide sequence ID" value="NZ_CAXQEU010000101.1"/>
</dbReference>
<protein>
    <submittedName>
        <fullName evidence="3">PDZ domain-containing protein</fullName>
    </submittedName>
</protein>
<dbReference type="SMART" id="SM00228">
    <property type="entry name" value="PDZ"/>
    <property type="match status" value="1"/>
</dbReference>
<feature type="domain" description="PDZ" evidence="2">
    <location>
        <begin position="28"/>
        <end position="97"/>
    </location>
</feature>
<keyword evidence="4" id="KW-1185">Reference proteome</keyword>
<sequence length="230" mass="26322">MKKLLFLFIYIATTIQISAQQDLDCKSICTINKTVYEEAYLGVVFGTPCDRDIDKGVIIIKVVDHTPAKSNGLQPYDIVLKINDLEVNRRGDAIKAIATYQPFDMVRFTIYREGRTFIKTITLGAKNTKIVQEKVCCNNTITSLSSDNINVHPVPVAKDLYIDFKEVIQDTYQFSIYMNNGVLVKSYKKQLSDRQLQEVINVEKFDDGVYILKITHNNQSYSKLFVVKRN</sequence>
<evidence type="ECO:0000313" key="4">
    <source>
        <dbReference type="Proteomes" id="UP001149142"/>
    </source>
</evidence>
<name>A0ABT4S1H9_9FLAO</name>
<evidence type="ECO:0000259" key="2">
    <source>
        <dbReference type="PROSITE" id="PS50106"/>
    </source>
</evidence>